<evidence type="ECO:0000313" key="6">
    <source>
        <dbReference type="EMBL" id="OPH37966.1"/>
    </source>
</evidence>
<dbReference type="PANTHER" id="PTHR30168:SF0">
    <property type="entry name" value="INNER MEMBRANE PROTEIN"/>
    <property type="match status" value="1"/>
</dbReference>
<keyword evidence="8" id="KW-1185">Reference proteome</keyword>
<dbReference type="Proteomes" id="UP000254618">
    <property type="component" value="Unassembled WGS sequence"/>
</dbReference>
<dbReference type="GO" id="GO:0016020">
    <property type="term" value="C:membrane"/>
    <property type="evidence" value="ECO:0007669"/>
    <property type="project" value="UniProtKB-SubCell"/>
</dbReference>
<evidence type="ECO:0000256" key="5">
    <source>
        <dbReference type="SAM" id="Phobius"/>
    </source>
</evidence>
<dbReference type="GO" id="GO:0008237">
    <property type="term" value="F:metallopeptidase activity"/>
    <property type="evidence" value="ECO:0007669"/>
    <property type="project" value="UniProtKB-KW"/>
</dbReference>
<comment type="subcellular location">
    <subcellularLocation>
        <location evidence="1">Membrane</location>
        <topology evidence="1">Single-pass membrane protein</topology>
    </subcellularLocation>
</comment>
<dbReference type="PANTHER" id="PTHR30168">
    <property type="entry name" value="PUTATIVE MEMBRANE PROTEIN YPFJ"/>
    <property type="match status" value="1"/>
</dbReference>
<dbReference type="GO" id="GO:0006508">
    <property type="term" value="P:proteolysis"/>
    <property type="evidence" value="ECO:0007669"/>
    <property type="project" value="UniProtKB-KW"/>
</dbReference>
<dbReference type="InterPro" id="IPR007343">
    <property type="entry name" value="Uncharacterised_pept_Zn_put"/>
</dbReference>
<accession>A0A378QPI8</accession>
<evidence type="ECO:0000313" key="9">
    <source>
        <dbReference type="Proteomes" id="UP000254618"/>
    </source>
</evidence>
<evidence type="ECO:0000313" key="7">
    <source>
        <dbReference type="EMBL" id="STZ02621.1"/>
    </source>
</evidence>
<evidence type="ECO:0000256" key="1">
    <source>
        <dbReference type="ARBA" id="ARBA00004167"/>
    </source>
</evidence>
<evidence type="ECO:0000313" key="8">
    <source>
        <dbReference type="Proteomes" id="UP000190777"/>
    </source>
</evidence>
<reference evidence="7 9" key="2">
    <citation type="submission" date="2018-06" db="EMBL/GenBank/DDBJ databases">
        <authorList>
            <consortium name="Pathogen Informatics"/>
            <person name="Doyle S."/>
        </authorList>
    </citation>
    <scope>NUCLEOTIDE SEQUENCE [LARGE SCALE GENOMIC DNA]</scope>
    <source>
        <strain evidence="7 9">NCTC11012</strain>
    </source>
</reference>
<organism evidence="7 9">
    <name type="scientific">Moraxella equi</name>
    <dbReference type="NCBI Taxonomy" id="60442"/>
    <lineage>
        <taxon>Bacteria</taxon>
        <taxon>Pseudomonadati</taxon>
        <taxon>Pseudomonadota</taxon>
        <taxon>Gammaproteobacteria</taxon>
        <taxon>Moraxellales</taxon>
        <taxon>Moraxellaceae</taxon>
        <taxon>Moraxella</taxon>
    </lineage>
</organism>
<gene>
    <name evidence="6" type="ORF">B5J93_07285</name>
    <name evidence="7" type="ORF">NCTC11012_00848</name>
</gene>
<reference evidence="6 8" key="1">
    <citation type="submission" date="2017-03" db="EMBL/GenBank/DDBJ databases">
        <title>Draft genome sequence of Moraxella equi CCUG 4950T type strain.</title>
        <authorList>
            <person name="Salva-Serra F."/>
            <person name="Engstrom-Jakobsson H."/>
            <person name="Thorell K."/>
            <person name="Jaen-Luchoro D."/>
            <person name="Gonzales-Siles L."/>
            <person name="Karlsson R."/>
            <person name="Yazdan S."/>
            <person name="Boulund F."/>
            <person name="Johnning A."/>
            <person name="Engstrand L."/>
            <person name="Kristiansson E."/>
            <person name="Moore E."/>
        </authorList>
    </citation>
    <scope>NUCLEOTIDE SEQUENCE [LARGE SCALE GENOMIC DNA]</scope>
    <source>
        <strain evidence="6 8">CCUG 4950</strain>
    </source>
</reference>
<keyword evidence="3 5" id="KW-1133">Transmembrane helix</keyword>
<keyword evidence="7" id="KW-0482">Metalloprotease</keyword>
<feature type="transmembrane region" description="Helical" evidence="5">
    <location>
        <begin position="21"/>
        <end position="40"/>
    </location>
</feature>
<dbReference type="Pfam" id="PF04228">
    <property type="entry name" value="Zn_peptidase"/>
    <property type="match status" value="1"/>
</dbReference>
<keyword evidence="4 5" id="KW-0472">Membrane</keyword>
<name>A0A378QPI8_9GAMM</name>
<sequence length="302" mass="33194">MQWRGRRQSNNIEDRRGGGGVKAGGLSIGSIILALALVLWKVFGVSPETTLGVTQQIGQATQQQSAPANETADQAESREFVATVLADTEDVWTPIFTKLGGTYQPPKLVMFTGSVKSACGAATSASGPFYCPADQKVYLDTQFFVDMRRHMGIGSERHGSTELSRQDQVGDFAQAYVIAHEVGHHVQTLLGISQEVRKAQMQGNERQANELSVRQELQADCFAGMWAKKNHERTGFLQQGDIEEALDAAEKIGDDYLQHKSHGHVVPDSFTHGTSAQRQRWFYRGFETGDIQACDTFGTNQL</sequence>
<keyword evidence="7" id="KW-0645">Protease</keyword>
<keyword evidence="2 5" id="KW-0812">Transmembrane</keyword>
<evidence type="ECO:0000256" key="2">
    <source>
        <dbReference type="ARBA" id="ARBA00022692"/>
    </source>
</evidence>
<dbReference type="Proteomes" id="UP000190777">
    <property type="component" value="Unassembled WGS sequence"/>
</dbReference>
<evidence type="ECO:0000256" key="4">
    <source>
        <dbReference type="ARBA" id="ARBA00023136"/>
    </source>
</evidence>
<dbReference type="EMBL" id="MXAP01000070">
    <property type="protein sequence ID" value="OPH37966.1"/>
    <property type="molecule type" value="Genomic_DNA"/>
</dbReference>
<dbReference type="AlphaFoldDB" id="A0A378QPI8"/>
<evidence type="ECO:0000256" key="3">
    <source>
        <dbReference type="ARBA" id="ARBA00022989"/>
    </source>
</evidence>
<keyword evidence="7" id="KW-0378">Hydrolase</keyword>
<dbReference type="RefSeq" id="WP_079325787.1">
    <property type="nucleotide sequence ID" value="NZ_MXAP01000070.1"/>
</dbReference>
<proteinExistence type="predicted"/>
<dbReference type="EMBL" id="UGQF01000001">
    <property type="protein sequence ID" value="STZ02621.1"/>
    <property type="molecule type" value="Genomic_DNA"/>
</dbReference>
<protein>
    <submittedName>
        <fullName evidence="6">Neutral zinc metallopeptidase</fullName>
    </submittedName>
    <submittedName>
        <fullName evidence="7">Predicted metalloprotease</fullName>
    </submittedName>
</protein>